<dbReference type="SUPFAM" id="SSF88659">
    <property type="entry name" value="Sigma3 and sigma4 domains of RNA polymerase sigma factors"/>
    <property type="match status" value="1"/>
</dbReference>
<dbReference type="SUPFAM" id="SSF88946">
    <property type="entry name" value="Sigma2 domain of RNA polymerase sigma factors"/>
    <property type="match status" value="1"/>
</dbReference>
<evidence type="ECO:0000256" key="1">
    <source>
        <dbReference type="ARBA" id="ARBA00010641"/>
    </source>
</evidence>
<keyword evidence="9" id="KW-1185">Reference proteome</keyword>
<evidence type="ECO:0000259" key="7">
    <source>
        <dbReference type="Pfam" id="PF08281"/>
    </source>
</evidence>
<accession>A0A2Z2KMJ1</accession>
<dbReference type="GO" id="GO:0003677">
    <property type="term" value="F:DNA binding"/>
    <property type="evidence" value="ECO:0007669"/>
    <property type="project" value="UniProtKB-KW"/>
</dbReference>
<dbReference type="RefSeq" id="WP_087916401.1">
    <property type="nucleotide sequence ID" value="NZ_CP021780.1"/>
</dbReference>
<reference evidence="8 9" key="1">
    <citation type="submission" date="2017-06" db="EMBL/GenBank/DDBJ databases">
        <title>Complete genome sequence of Paenibacillus donghaensis KCTC 13049T isolated from East Sea sediment, South Korea.</title>
        <authorList>
            <person name="Jung B.K."/>
            <person name="Hong S.-J."/>
            <person name="Shin J.-H."/>
        </authorList>
    </citation>
    <scope>NUCLEOTIDE SEQUENCE [LARGE SCALE GENOMIC DNA]</scope>
    <source>
        <strain evidence="8 9">KCTC 13049</strain>
    </source>
</reference>
<dbReference type="InterPro" id="IPR036388">
    <property type="entry name" value="WH-like_DNA-bd_sf"/>
</dbReference>
<keyword evidence="3" id="KW-0731">Sigma factor</keyword>
<dbReference type="InterPro" id="IPR013325">
    <property type="entry name" value="RNA_pol_sigma_r2"/>
</dbReference>
<dbReference type="Pfam" id="PF08281">
    <property type="entry name" value="Sigma70_r4_2"/>
    <property type="match status" value="1"/>
</dbReference>
<keyword evidence="5" id="KW-0804">Transcription</keyword>
<dbReference type="AlphaFoldDB" id="A0A2Z2KMJ1"/>
<dbReference type="EMBL" id="CP021780">
    <property type="protein sequence ID" value="ASA22402.1"/>
    <property type="molecule type" value="Genomic_DNA"/>
</dbReference>
<evidence type="ECO:0000256" key="4">
    <source>
        <dbReference type="ARBA" id="ARBA00023125"/>
    </source>
</evidence>
<evidence type="ECO:0000256" key="5">
    <source>
        <dbReference type="ARBA" id="ARBA00023163"/>
    </source>
</evidence>
<dbReference type="GO" id="GO:0006352">
    <property type="term" value="P:DNA-templated transcription initiation"/>
    <property type="evidence" value="ECO:0007669"/>
    <property type="project" value="InterPro"/>
</dbReference>
<dbReference type="InterPro" id="IPR013249">
    <property type="entry name" value="RNA_pol_sigma70_r4_t2"/>
</dbReference>
<keyword evidence="4" id="KW-0238">DNA-binding</keyword>
<keyword evidence="2" id="KW-0805">Transcription regulation</keyword>
<dbReference type="InterPro" id="IPR014284">
    <property type="entry name" value="RNA_pol_sigma-70_dom"/>
</dbReference>
<evidence type="ECO:0000256" key="3">
    <source>
        <dbReference type="ARBA" id="ARBA00023082"/>
    </source>
</evidence>
<dbReference type="InterPro" id="IPR013324">
    <property type="entry name" value="RNA_pol_sigma_r3/r4-like"/>
</dbReference>
<evidence type="ECO:0008006" key="10">
    <source>
        <dbReference type="Google" id="ProtNLM"/>
    </source>
</evidence>
<evidence type="ECO:0000313" key="8">
    <source>
        <dbReference type="EMBL" id="ASA22402.1"/>
    </source>
</evidence>
<dbReference type="Pfam" id="PF04542">
    <property type="entry name" value="Sigma70_r2"/>
    <property type="match status" value="1"/>
</dbReference>
<dbReference type="Gene3D" id="1.10.1740.10">
    <property type="match status" value="1"/>
</dbReference>
<dbReference type="InterPro" id="IPR007627">
    <property type="entry name" value="RNA_pol_sigma70_r2"/>
</dbReference>
<dbReference type="PANTHER" id="PTHR43133:SF8">
    <property type="entry name" value="RNA POLYMERASE SIGMA FACTOR HI_1459-RELATED"/>
    <property type="match status" value="1"/>
</dbReference>
<dbReference type="NCBIfam" id="TIGR02937">
    <property type="entry name" value="sigma70-ECF"/>
    <property type="match status" value="1"/>
</dbReference>
<dbReference type="KEGG" id="pdh:B9T62_17375"/>
<feature type="domain" description="RNA polymerase sigma-70 region 2" evidence="6">
    <location>
        <begin position="7"/>
        <end position="72"/>
    </location>
</feature>
<sequence length="541" mass="62617">MDFTETLIKEYAKRIFGFAYLKTNDYHNAEDLSQEIIVALCDGTIADKSIENMDAYIYRICCYSWSKYLRKSKPGWEALNNASAFEYMESDDNIEEGLIQKELSEKLRQEIMYLSKTKRDITVMYYYENKSGKEISNILSIPASTVRWHLSQAKMDLKERIKMTTENGIYKPVRLCTGRNGWGENDDPCGLHSDVLMQNICWICHGKALSLEEIARTLGVAAVYLEDKIDKLLYLDYLKIVYKSKYQTNFFIPDARYQITERRFHLENTLPMAEQFYQITAVALKRIKSTVFNFTDFDDDFLMWQFMPIVILRTIQKIDSDIIQAKGLQHASPKRKDGSKHWACASVRMSDILEDAPDISAELREFCLQGGGNGIKLPVADKMHALQFDLGFLGGHRHFGPTELSQLKRVHEIIVNGEVPNSYDKEIISNLIRKGYVSHSDKYLKILIPYLTETQMQAVNRILQACSDEILNKKEIEKTFNQYISTMSKETPTFVDDNERNHLLSGFSPFITILWLLHKNGYLRKPTADEIERICTVVWEA</sequence>
<evidence type="ECO:0000313" key="9">
    <source>
        <dbReference type="Proteomes" id="UP000249890"/>
    </source>
</evidence>
<comment type="similarity">
    <text evidence="1">Belongs to the sigma-70 factor family. ECF subfamily.</text>
</comment>
<name>A0A2Z2KMJ1_9BACL</name>
<dbReference type="Gene3D" id="1.10.10.10">
    <property type="entry name" value="Winged helix-like DNA-binding domain superfamily/Winged helix DNA-binding domain"/>
    <property type="match status" value="1"/>
</dbReference>
<dbReference type="Proteomes" id="UP000249890">
    <property type="component" value="Chromosome"/>
</dbReference>
<gene>
    <name evidence="8" type="ORF">B9T62_17375</name>
</gene>
<dbReference type="PANTHER" id="PTHR43133">
    <property type="entry name" value="RNA POLYMERASE ECF-TYPE SIGMA FACTO"/>
    <property type="match status" value="1"/>
</dbReference>
<proteinExistence type="inferred from homology"/>
<evidence type="ECO:0000256" key="2">
    <source>
        <dbReference type="ARBA" id="ARBA00023015"/>
    </source>
</evidence>
<dbReference type="OrthoDB" id="9784984at2"/>
<evidence type="ECO:0000259" key="6">
    <source>
        <dbReference type="Pfam" id="PF04542"/>
    </source>
</evidence>
<organism evidence="8 9">
    <name type="scientific">Paenibacillus donghaensis</name>
    <dbReference type="NCBI Taxonomy" id="414771"/>
    <lineage>
        <taxon>Bacteria</taxon>
        <taxon>Bacillati</taxon>
        <taxon>Bacillota</taxon>
        <taxon>Bacilli</taxon>
        <taxon>Bacillales</taxon>
        <taxon>Paenibacillaceae</taxon>
        <taxon>Paenibacillus</taxon>
    </lineage>
</organism>
<dbReference type="InterPro" id="IPR039425">
    <property type="entry name" value="RNA_pol_sigma-70-like"/>
</dbReference>
<feature type="domain" description="RNA polymerase sigma factor 70 region 4 type 2" evidence="7">
    <location>
        <begin position="105"/>
        <end position="157"/>
    </location>
</feature>
<protein>
    <recommendedName>
        <fullName evidence="10">RNA polymerase sigma factor 70 region 4 type 2 domain-containing protein</fullName>
    </recommendedName>
</protein>
<dbReference type="GO" id="GO:0016987">
    <property type="term" value="F:sigma factor activity"/>
    <property type="evidence" value="ECO:0007669"/>
    <property type="project" value="UniProtKB-KW"/>
</dbReference>